<evidence type="ECO:0000256" key="5">
    <source>
        <dbReference type="ARBA" id="ARBA00023004"/>
    </source>
</evidence>
<evidence type="ECO:0000256" key="2">
    <source>
        <dbReference type="ARBA" id="ARBA00022723"/>
    </source>
</evidence>
<dbReference type="InterPro" id="IPR051323">
    <property type="entry name" value="AtsK-like"/>
</dbReference>
<dbReference type="Proteomes" id="UP000076722">
    <property type="component" value="Unassembled WGS sequence"/>
</dbReference>
<dbReference type="AlphaFoldDB" id="A0A164XDB3"/>
<keyword evidence="9" id="KW-1185">Reference proteome</keyword>
<evidence type="ECO:0000256" key="1">
    <source>
        <dbReference type="ARBA" id="ARBA00005896"/>
    </source>
</evidence>
<dbReference type="Gene3D" id="3.60.130.10">
    <property type="entry name" value="Clavaminate synthase-like"/>
    <property type="match status" value="1"/>
</dbReference>
<dbReference type="OrthoDB" id="10257314at2759"/>
<feature type="region of interest" description="Disordered" evidence="6">
    <location>
        <begin position="97"/>
        <end position="116"/>
    </location>
</feature>
<dbReference type="InterPro" id="IPR003819">
    <property type="entry name" value="TauD/TfdA-like"/>
</dbReference>
<sequence length="356" mass="39582">MNVDPAKSNLKAPLIYGGSLDGFDSFEVTPLIGREYINVQLSDLLYSEDAEKLVRDLAIIISQRGVVFFRNQNIDIEDQKRLTQQLGLLGGKPATSGLHVHPLHESPENEPMDTEGNTDEEVFVVSSQAQDRLYKGIAHRKVKVDSSAQWHSDNTMEVCPSDYSFLKMKVTPESGGDTLWTSAYAVYDRISDPFRSFLDGLTATYAQPIFSTSAARVGIKIHEPRGSPLNVGDDFSVVHPVVRTNPVTGWRGIFAVGLHCQKINDVSAYEDKLIRDYFLHLITHNHDLQARIKWGPNDVAIWDNRATYHTATPDVFGATRIAVRTNSIGEKPYFDPKSQSQADSLKSVGNGVNGRH</sequence>
<dbReference type="PANTHER" id="PTHR30468:SF10">
    <property type="entry name" value="TAUD_TFDA-LIKE DOMAIN-CONTAINING PROTEIN"/>
    <property type="match status" value="1"/>
</dbReference>
<protein>
    <submittedName>
        <fullName evidence="8">Taurine catabolism dioxygenase</fullName>
    </submittedName>
</protein>
<name>A0A164XDB3_9AGAM</name>
<proteinExistence type="inferred from homology"/>
<evidence type="ECO:0000313" key="9">
    <source>
        <dbReference type="Proteomes" id="UP000076722"/>
    </source>
</evidence>
<dbReference type="SUPFAM" id="SSF51197">
    <property type="entry name" value="Clavaminate synthase-like"/>
    <property type="match status" value="1"/>
</dbReference>
<dbReference type="InterPro" id="IPR042098">
    <property type="entry name" value="TauD-like_sf"/>
</dbReference>
<evidence type="ECO:0000256" key="4">
    <source>
        <dbReference type="ARBA" id="ARBA00023002"/>
    </source>
</evidence>
<feature type="domain" description="TauD/TfdA-like" evidence="7">
    <location>
        <begin position="27"/>
        <end position="315"/>
    </location>
</feature>
<feature type="region of interest" description="Disordered" evidence="6">
    <location>
        <begin position="332"/>
        <end position="356"/>
    </location>
</feature>
<evidence type="ECO:0000256" key="3">
    <source>
        <dbReference type="ARBA" id="ARBA00022964"/>
    </source>
</evidence>
<keyword evidence="3 8" id="KW-0223">Dioxygenase</keyword>
<keyword evidence="2" id="KW-0479">Metal-binding</keyword>
<keyword evidence="5" id="KW-0408">Iron</keyword>
<organism evidence="8 9">
    <name type="scientific">Sistotremastrum niveocremeum HHB9708</name>
    <dbReference type="NCBI Taxonomy" id="1314777"/>
    <lineage>
        <taxon>Eukaryota</taxon>
        <taxon>Fungi</taxon>
        <taxon>Dikarya</taxon>
        <taxon>Basidiomycota</taxon>
        <taxon>Agaricomycotina</taxon>
        <taxon>Agaricomycetes</taxon>
        <taxon>Sistotremastrales</taxon>
        <taxon>Sistotremastraceae</taxon>
        <taxon>Sertulicium</taxon>
        <taxon>Sertulicium niveocremeum</taxon>
    </lineage>
</organism>
<dbReference type="GO" id="GO:0046872">
    <property type="term" value="F:metal ion binding"/>
    <property type="evidence" value="ECO:0007669"/>
    <property type="project" value="UniProtKB-KW"/>
</dbReference>
<reference evidence="8 9" key="1">
    <citation type="journal article" date="2016" name="Mol. Biol. Evol.">
        <title>Comparative Genomics of Early-Diverging Mushroom-Forming Fungi Provides Insights into the Origins of Lignocellulose Decay Capabilities.</title>
        <authorList>
            <person name="Nagy L.G."/>
            <person name="Riley R."/>
            <person name="Tritt A."/>
            <person name="Adam C."/>
            <person name="Daum C."/>
            <person name="Floudas D."/>
            <person name="Sun H."/>
            <person name="Yadav J.S."/>
            <person name="Pangilinan J."/>
            <person name="Larsson K.H."/>
            <person name="Matsuura K."/>
            <person name="Barry K."/>
            <person name="Labutti K."/>
            <person name="Kuo R."/>
            <person name="Ohm R.A."/>
            <person name="Bhattacharya S.S."/>
            <person name="Shirouzu T."/>
            <person name="Yoshinaga Y."/>
            <person name="Martin F.M."/>
            <person name="Grigoriev I.V."/>
            <person name="Hibbett D.S."/>
        </authorList>
    </citation>
    <scope>NUCLEOTIDE SEQUENCE [LARGE SCALE GENOMIC DNA]</scope>
    <source>
        <strain evidence="8 9">HHB9708</strain>
    </source>
</reference>
<dbReference type="PANTHER" id="PTHR30468">
    <property type="entry name" value="ALPHA-KETOGLUTARATE-DEPENDENT SULFONATE DIOXYGENASE"/>
    <property type="match status" value="1"/>
</dbReference>
<evidence type="ECO:0000256" key="6">
    <source>
        <dbReference type="SAM" id="MobiDB-lite"/>
    </source>
</evidence>
<comment type="similarity">
    <text evidence="1">Belongs to the TfdA dioxygenase family.</text>
</comment>
<dbReference type="STRING" id="1314777.A0A164XDB3"/>
<keyword evidence="4" id="KW-0560">Oxidoreductase</keyword>
<evidence type="ECO:0000313" key="8">
    <source>
        <dbReference type="EMBL" id="KZS95860.1"/>
    </source>
</evidence>
<dbReference type="Pfam" id="PF02668">
    <property type="entry name" value="TauD"/>
    <property type="match status" value="1"/>
</dbReference>
<gene>
    <name evidence="8" type="ORF">SISNIDRAFT_473401</name>
</gene>
<dbReference type="GO" id="GO:0016706">
    <property type="term" value="F:2-oxoglutarate-dependent dioxygenase activity"/>
    <property type="evidence" value="ECO:0007669"/>
    <property type="project" value="TreeGrafter"/>
</dbReference>
<evidence type="ECO:0000259" key="7">
    <source>
        <dbReference type="Pfam" id="PF02668"/>
    </source>
</evidence>
<dbReference type="EMBL" id="KV419400">
    <property type="protein sequence ID" value="KZS95860.1"/>
    <property type="molecule type" value="Genomic_DNA"/>
</dbReference>
<dbReference type="GO" id="GO:0005737">
    <property type="term" value="C:cytoplasm"/>
    <property type="evidence" value="ECO:0007669"/>
    <property type="project" value="TreeGrafter"/>
</dbReference>
<accession>A0A164XDB3</accession>